<feature type="transmembrane region" description="Helical" evidence="1">
    <location>
        <begin position="122"/>
        <end position="142"/>
    </location>
</feature>
<keyword evidence="3" id="KW-1185">Reference proteome</keyword>
<feature type="transmembrane region" description="Helical" evidence="1">
    <location>
        <begin position="69"/>
        <end position="88"/>
    </location>
</feature>
<dbReference type="PANTHER" id="PTHR36833">
    <property type="entry name" value="SLR0610 PROTEIN-RELATED"/>
    <property type="match status" value="1"/>
</dbReference>
<keyword evidence="1" id="KW-1133">Transmembrane helix</keyword>
<feature type="transmembrane region" description="Helical" evidence="1">
    <location>
        <begin position="154"/>
        <end position="174"/>
    </location>
</feature>
<dbReference type="RefSeq" id="WP_090923295.1">
    <property type="nucleotide sequence ID" value="NZ_FMVM01000014.1"/>
</dbReference>
<dbReference type="InterPro" id="IPR010390">
    <property type="entry name" value="ABC-2_transporter-like"/>
</dbReference>
<evidence type="ECO:0000313" key="2">
    <source>
        <dbReference type="EMBL" id="SCY98362.1"/>
    </source>
</evidence>
<keyword evidence="1" id="KW-0812">Transmembrane</keyword>
<dbReference type="PANTHER" id="PTHR36833:SF1">
    <property type="entry name" value="INTEGRAL MEMBRANE TRANSPORT PROTEIN"/>
    <property type="match status" value="1"/>
</dbReference>
<feature type="transmembrane region" description="Helical" evidence="1">
    <location>
        <begin position="213"/>
        <end position="232"/>
    </location>
</feature>
<dbReference type="Pfam" id="PF06182">
    <property type="entry name" value="ABC2_membrane_6"/>
    <property type="match status" value="1"/>
</dbReference>
<keyword evidence="1" id="KW-0472">Membrane</keyword>
<feature type="transmembrane region" description="Helical" evidence="1">
    <location>
        <begin position="238"/>
        <end position="258"/>
    </location>
</feature>
<dbReference type="EMBL" id="FMVM01000014">
    <property type="protein sequence ID" value="SCY98362.1"/>
    <property type="molecule type" value="Genomic_DNA"/>
</dbReference>
<dbReference type="STRING" id="582692.SAMN05720606_114109"/>
<evidence type="ECO:0000313" key="3">
    <source>
        <dbReference type="Proteomes" id="UP000198538"/>
    </source>
</evidence>
<dbReference type="AlphaFoldDB" id="A0A1G5KCL2"/>
<protein>
    <submittedName>
        <fullName evidence="2">ABC-2 type transport system permease protein</fullName>
    </submittedName>
</protein>
<sequence length="270" mass="31403">MSIRLSEIRKHVRMFFIFAKNSLVGYMEYKANFYSGLIMETVFLFSKLIYVIFVFQLGIEINGISPDQMMIFTGTYTIMIAIYTGLFMDNFYRFSGHIRNGTLDLYMTKPLSLQFMISFRNVNYAFPIPNLIAGITMIVVAWRRLGIEPSFMHVAGYIGVILSSTIVTYSVLLLPQILAFWTVKSGSIFDIIDKCWDFNNMPMYIYPKWLQRIGLYVVPILFITNMPSIYLIDRLDFFLGIWIFVAPVISLLVVRLFWKLAVRHYESASS</sequence>
<feature type="transmembrane region" description="Helical" evidence="1">
    <location>
        <begin position="37"/>
        <end position="57"/>
    </location>
</feature>
<dbReference type="Proteomes" id="UP000198538">
    <property type="component" value="Unassembled WGS sequence"/>
</dbReference>
<reference evidence="3" key="1">
    <citation type="submission" date="2016-10" db="EMBL/GenBank/DDBJ databases">
        <authorList>
            <person name="Varghese N."/>
            <person name="Submissions S."/>
        </authorList>
    </citation>
    <scope>NUCLEOTIDE SEQUENCE [LARGE SCALE GENOMIC DNA]</scope>
    <source>
        <strain evidence="3">BL9</strain>
    </source>
</reference>
<accession>A0A1G5KCL2</accession>
<organism evidence="2 3">
    <name type="scientific">Paenibacillus polysaccharolyticus</name>
    <dbReference type="NCBI Taxonomy" id="582692"/>
    <lineage>
        <taxon>Bacteria</taxon>
        <taxon>Bacillati</taxon>
        <taxon>Bacillota</taxon>
        <taxon>Bacilli</taxon>
        <taxon>Bacillales</taxon>
        <taxon>Paenibacillaceae</taxon>
        <taxon>Paenibacillus</taxon>
    </lineage>
</organism>
<gene>
    <name evidence="2" type="ORF">SAMN05720606_114109</name>
</gene>
<name>A0A1G5KCL2_9BACL</name>
<evidence type="ECO:0000256" key="1">
    <source>
        <dbReference type="SAM" id="Phobius"/>
    </source>
</evidence>
<proteinExistence type="predicted"/>